<dbReference type="PROSITE" id="PS51918">
    <property type="entry name" value="RADICAL_SAM"/>
    <property type="match status" value="1"/>
</dbReference>
<dbReference type="SFLD" id="SFLDS00029">
    <property type="entry name" value="Radical_SAM"/>
    <property type="match status" value="1"/>
</dbReference>
<organism evidence="5 6">
    <name type="scientific">Cohnella lubricantis</name>
    <dbReference type="NCBI Taxonomy" id="2163172"/>
    <lineage>
        <taxon>Bacteria</taxon>
        <taxon>Bacillati</taxon>
        <taxon>Bacillota</taxon>
        <taxon>Bacilli</taxon>
        <taxon>Bacillales</taxon>
        <taxon>Paenibacillaceae</taxon>
        <taxon>Cohnella</taxon>
    </lineage>
</organism>
<protein>
    <submittedName>
        <fullName evidence="5">Radical SAM protein</fullName>
    </submittedName>
</protein>
<name>A0A841T6W0_9BACL</name>
<keyword evidence="3" id="KW-0411">Iron-sulfur</keyword>
<dbReference type="PANTHER" id="PTHR43432">
    <property type="entry name" value="SLR0285 PROTEIN"/>
    <property type="match status" value="1"/>
</dbReference>
<accession>A0A841T6W0</accession>
<dbReference type="InterPro" id="IPR006638">
    <property type="entry name" value="Elp3/MiaA/NifB-like_rSAM"/>
</dbReference>
<dbReference type="GO" id="GO:0051536">
    <property type="term" value="F:iron-sulfur cluster binding"/>
    <property type="evidence" value="ECO:0007669"/>
    <property type="project" value="UniProtKB-KW"/>
</dbReference>
<evidence type="ECO:0000313" key="6">
    <source>
        <dbReference type="Proteomes" id="UP000574133"/>
    </source>
</evidence>
<proteinExistence type="predicted"/>
<dbReference type="Proteomes" id="UP000574133">
    <property type="component" value="Unassembled WGS sequence"/>
</dbReference>
<keyword evidence="6" id="KW-1185">Reference proteome</keyword>
<comment type="caution">
    <text evidence="5">The sequence shown here is derived from an EMBL/GenBank/DDBJ whole genome shotgun (WGS) entry which is preliminary data.</text>
</comment>
<dbReference type="InterPro" id="IPR040086">
    <property type="entry name" value="MJ0683-like"/>
</dbReference>
<dbReference type="GO" id="GO:0003824">
    <property type="term" value="F:catalytic activity"/>
    <property type="evidence" value="ECO:0007669"/>
    <property type="project" value="InterPro"/>
</dbReference>
<dbReference type="SMART" id="SM00729">
    <property type="entry name" value="Elp3"/>
    <property type="match status" value="1"/>
</dbReference>
<dbReference type="SUPFAM" id="SSF102114">
    <property type="entry name" value="Radical SAM enzymes"/>
    <property type="match status" value="1"/>
</dbReference>
<dbReference type="PANTHER" id="PTHR43432:SF3">
    <property type="entry name" value="SLR0285 PROTEIN"/>
    <property type="match status" value="1"/>
</dbReference>
<dbReference type="Pfam" id="PF04055">
    <property type="entry name" value="Radical_SAM"/>
    <property type="match status" value="1"/>
</dbReference>
<dbReference type="InterPro" id="IPR058240">
    <property type="entry name" value="rSAM_sf"/>
</dbReference>
<dbReference type="CDD" id="cd01335">
    <property type="entry name" value="Radical_SAM"/>
    <property type="match status" value="1"/>
</dbReference>
<evidence type="ECO:0000313" key="5">
    <source>
        <dbReference type="EMBL" id="MBB6677273.1"/>
    </source>
</evidence>
<dbReference type="GO" id="GO:0046872">
    <property type="term" value="F:metal ion binding"/>
    <property type="evidence" value="ECO:0007669"/>
    <property type="project" value="UniProtKB-KW"/>
</dbReference>
<dbReference type="SFLD" id="SFLDG01084">
    <property type="entry name" value="Uncharacterised_Radical_SAM_Su"/>
    <property type="match status" value="1"/>
</dbReference>
<keyword evidence="1" id="KW-0479">Metal-binding</keyword>
<feature type="domain" description="Radical SAM core" evidence="4">
    <location>
        <begin position="13"/>
        <end position="256"/>
    </location>
</feature>
<dbReference type="EMBL" id="JACJVN010000028">
    <property type="protein sequence ID" value="MBB6677273.1"/>
    <property type="molecule type" value="Genomic_DNA"/>
</dbReference>
<dbReference type="AlphaFoldDB" id="A0A841T6W0"/>
<evidence type="ECO:0000256" key="1">
    <source>
        <dbReference type="ARBA" id="ARBA00022723"/>
    </source>
</evidence>
<reference evidence="5 6" key="1">
    <citation type="submission" date="2020-08" db="EMBL/GenBank/DDBJ databases">
        <title>Cohnella phylogeny.</title>
        <authorList>
            <person name="Dunlap C."/>
        </authorList>
    </citation>
    <scope>NUCLEOTIDE SEQUENCE [LARGE SCALE GENOMIC DNA]</scope>
    <source>
        <strain evidence="5 6">DSM 103658</strain>
    </source>
</reference>
<evidence type="ECO:0000259" key="4">
    <source>
        <dbReference type="PROSITE" id="PS51918"/>
    </source>
</evidence>
<dbReference type="Gene3D" id="3.80.30.30">
    <property type="match status" value="1"/>
</dbReference>
<sequence>MRPVRWLTPATGYLNGYTHTLNPYVGCAYGCSYCYVRRLPVALFRPEPWGEWAEGKRGDPASLKRELARAKAKGPVAVFFSSATDPYQPLEAKLRLTRGLLEAMAEAEAPPDFVLLQTRGPLVTRDIDVLQRLGGHVRVSMTVETDRDDVRRALTPTAPPLAARLRALRELAEAGVAVQAAVSPLLPHTPAFAEQLASSAPRVVLDDYFRGDGSSGRRSERLGMRETYARHGWSEWYTPQRMDELAEALRKRMPPEAVVVSAEGFAPPALS</sequence>
<evidence type="ECO:0000256" key="2">
    <source>
        <dbReference type="ARBA" id="ARBA00023004"/>
    </source>
</evidence>
<dbReference type="InterPro" id="IPR007197">
    <property type="entry name" value="rSAM"/>
</dbReference>
<keyword evidence="2" id="KW-0408">Iron</keyword>
<gene>
    <name evidence="5" type="ORF">H4Q31_08030</name>
</gene>
<evidence type="ECO:0000256" key="3">
    <source>
        <dbReference type="ARBA" id="ARBA00023014"/>
    </source>
</evidence>